<accession>A0A6J4RW41</accession>
<evidence type="ECO:0000313" key="1">
    <source>
        <dbReference type="EMBL" id="CAA9477360.1"/>
    </source>
</evidence>
<dbReference type="AlphaFoldDB" id="A0A6J4RW41"/>
<name>A0A6J4RW41_9BACT</name>
<proteinExistence type="predicted"/>
<organism evidence="1">
    <name type="scientific">uncultured Segetibacter sp</name>
    <dbReference type="NCBI Taxonomy" id="481133"/>
    <lineage>
        <taxon>Bacteria</taxon>
        <taxon>Pseudomonadati</taxon>
        <taxon>Bacteroidota</taxon>
        <taxon>Chitinophagia</taxon>
        <taxon>Chitinophagales</taxon>
        <taxon>Chitinophagaceae</taxon>
        <taxon>Segetibacter</taxon>
        <taxon>environmental samples</taxon>
    </lineage>
</organism>
<reference evidence="1" key="1">
    <citation type="submission" date="2020-02" db="EMBL/GenBank/DDBJ databases">
        <authorList>
            <person name="Meier V. D."/>
        </authorList>
    </citation>
    <scope>NUCLEOTIDE SEQUENCE</scope>
    <source>
        <strain evidence="1">AVDCRST_MAG96</strain>
    </source>
</reference>
<evidence type="ECO:0008006" key="2">
    <source>
        <dbReference type="Google" id="ProtNLM"/>
    </source>
</evidence>
<dbReference type="EMBL" id="CADCVN010000300">
    <property type="protein sequence ID" value="CAA9477360.1"/>
    <property type="molecule type" value="Genomic_DNA"/>
</dbReference>
<sequence length="67" mass="7442">MAHIATTVGSSFYNGKAHFGVRPSIGIYPSKSNKWGAKVCFTNVFQRDEISNESFGYFSFALALKLF</sequence>
<gene>
    <name evidence="1" type="ORF">AVDCRST_MAG96-804</name>
</gene>
<protein>
    <recommendedName>
        <fullName evidence="2">TonB-dependent receptor</fullName>
    </recommendedName>
</protein>